<evidence type="ECO:0000256" key="7">
    <source>
        <dbReference type="ARBA" id="ARBA00023136"/>
    </source>
</evidence>
<evidence type="ECO:0000256" key="4">
    <source>
        <dbReference type="ARBA" id="ARBA00022967"/>
    </source>
</evidence>
<feature type="transmembrane region" description="Helical" evidence="8">
    <location>
        <begin position="120"/>
        <end position="140"/>
    </location>
</feature>
<organism evidence="9 10">
    <name type="scientific">Candidatus Scalindua rubra</name>
    <dbReference type="NCBI Taxonomy" id="1872076"/>
    <lineage>
        <taxon>Bacteria</taxon>
        <taxon>Pseudomonadati</taxon>
        <taxon>Planctomycetota</taxon>
        <taxon>Candidatus Brocadiia</taxon>
        <taxon>Candidatus Brocadiales</taxon>
        <taxon>Candidatus Scalinduaceae</taxon>
        <taxon>Candidatus Scalindua</taxon>
    </lineage>
</organism>
<dbReference type="GO" id="GO:0022900">
    <property type="term" value="P:electron transport chain"/>
    <property type="evidence" value="ECO:0007669"/>
    <property type="project" value="UniProtKB-UniRule"/>
</dbReference>
<accession>A0A1E3X9R9</accession>
<dbReference type="PANTHER" id="PTHR30335">
    <property type="entry name" value="INTEGRAL MEMBRANE PROTEIN OF SOXR-REDUCING COMPLEX"/>
    <property type="match status" value="1"/>
</dbReference>
<evidence type="ECO:0000256" key="2">
    <source>
        <dbReference type="ARBA" id="ARBA00022448"/>
    </source>
</evidence>
<dbReference type="AlphaFoldDB" id="A0A1E3X9R9"/>
<keyword evidence="6 8" id="KW-1133">Transmembrane helix</keyword>
<evidence type="ECO:0000256" key="3">
    <source>
        <dbReference type="ARBA" id="ARBA00022692"/>
    </source>
</evidence>
<dbReference type="PIRSF" id="PIRSF006102">
    <property type="entry name" value="NQR_DE"/>
    <property type="match status" value="1"/>
</dbReference>
<name>A0A1E3X9R9_9BACT</name>
<comment type="function">
    <text evidence="8">Part of a membrane-bound complex that couples electron transfer with translocation of ions across the membrane.</text>
</comment>
<dbReference type="Proteomes" id="UP000094056">
    <property type="component" value="Unassembled WGS sequence"/>
</dbReference>
<keyword evidence="5 8" id="KW-0249">Electron transport</keyword>
<comment type="caution">
    <text evidence="9">The sequence shown here is derived from an EMBL/GenBank/DDBJ whole genome shotgun (WGS) entry which is preliminary data.</text>
</comment>
<feature type="transmembrane region" description="Helical" evidence="8">
    <location>
        <begin position="6"/>
        <end position="31"/>
    </location>
</feature>
<keyword evidence="2 8" id="KW-0813">Transport</keyword>
<dbReference type="GO" id="GO:0016491">
    <property type="term" value="F:oxidoreductase activity"/>
    <property type="evidence" value="ECO:0007669"/>
    <property type="project" value="UniProtKB-KW"/>
</dbReference>
<feature type="transmembrane region" description="Helical" evidence="8">
    <location>
        <begin position="191"/>
        <end position="209"/>
    </location>
</feature>
<comment type="similarity">
    <text evidence="8">Belongs to the NqrDE/RnfAE family.</text>
</comment>
<protein>
    <recommendedName>
        <fullName evidence="8">Ion-translocating oxidoreductase complex subunit A</fullName>
        <ecNumber evidence="8">7.-.-.-</ecNumber>
    </recommendedName>
    <alternativeName>
        <fullName evidence="8">Rnf electron transport complex subunit A</fullName>
    </alternativeName>
</protein>
<evidence type="ECO:0000313" key="10">
    <source>
        <dbReference type="Proteomes" id="UP000094056"/>
    </source>
</evidence>
<feature type="transmembrane region" description="Helical" evidence="8">
    <location>
        <begin position="90"/>
        <end position="108"/>
    </location>
</feature>
<dbReference type="EC" id="7.-.-.-" evidence="8"/>
<comment type="subcellular location">
    <subcellularLocation>
        <location evidence="8">Cell membrane</location>
        <topology evidence="8">Multi-pass membrane protein</topology>
    </subcellularLocation>
    <subcellularLocation>
        <location evidence="1">Endomembrane system</location>
        <topology evidence="1">Multi-pass membrane protein</topology>
    </subcellularLocation>
</comment>
<reference evidence="9 10" key="1">
    <citation type="submission" date="2016-07" db="EMBL/GenBank/DDBJ databases">
        <title>Draft genome of Scalindua rubra, obtained from a brine-seawater interface in the Red Sea, sheds light on salt adaptation in anammox bacteria.</title>
        <authorList>
            <person name="Speth D.R."/>
            <person name="Lagkouvardos I."/>
            <person name="Wang Y."/>
            <person name="Qian P.-Y."/>
            <person name="Dutilh B.E."/>
            <person name="Jetten M.S."/>
        </authorList>
    </citation>
    <scope>NUCLEOTIDE SEQUENCE [LARGE SCALE GENOMIC DNA]</scope>
    <source>
        <strain evidence="9">BSI-1</strain>
    </source>
</reference>
<evidence type="ECO:0000313" key="9">
    <source>
        <dbReference type="EMBL" id="ODS32370.1"/>
    </source>
</evidence>
<dbReference type="InterPro" id="IPR011293">
    <property type="entry name" value="Ion_transpt_RnfA/RsxA"/>
</dbReference>
<sequence length="212" mass="22724">MNELGMIIIGSVFVNNIVLTKFLGLCPFFGVSKSTNAAFGMGIAVTFVMTIASVATWIIYNYVLMPGPSNLIGFIFPDVAKVGMVDILKIVSYILVIATLVQLVEMIIKKRSQILYKSLGVYLPLITTNCAILGTALLVTTNAPRPLSVLEAAVQSFATGVGFTLALLLMSGIRERLENLDLPKPFQGLPIALIIASLMSLAFMGFAGMQGK</sequence>
<dbReference type="InterPro" id="IPR003667">
    <property type="entry name" value="NqrDE/RnfAE"/>
</dbReference>
<keyword evidence="7 8" id="KW-0472">Membrane</keyword>
<feature type="transmembrane region" description="Helical" evidence="8">
    <location>
        <begin position="38"/>
        <end position="60"/>
    </location>
</feature>
<evidence type="ECO:0000256" key="1">
    <source>
        <dbReference type="ARBA" id="ARBA00004127"/>
    </source>
</evidence>
<dbReference type="PANTHER" id="PTHR30335:SF0">
    <property type="entry name" value="ION-TRANSLOCATING OXIDOREDUCTASE COMPLEX SUBUNIT A"/>
    <property type="match status" value="1"/>
</dbReference>
<dbReference type="EMBL" id="MAYW01000066">
    <property type="protein sequence ID" value="ODS32370.1"/>
    <property type="molecule type" value="Genomic_DNA"/>
</dbReference>
<dbReference type="PATRIC" id="fig|1872076.5.peg.2983"/>
<comment type="subunit">
    <text evidence="8">The complex is composed of six subunits: RnfA, RnfB, RnfC, RnfD, RnfE and RnfG.</text>
</comment>
<gene>
    <name evidence="9" type="primary">nqrDE</name>
    <name evidence="8" type="synonym">rnfA</name>
    <name evidence="9" type="ORF">SCARUB_02521</name>
</gene>
<evidence type="ECO:0000256" key="8">
    <source>
        <dbReference type="HAMAP-Rule" id="MF_00459"/>
    </source>
</evidence>
<dbReference type="InterPro" id="IPR050133">
    <property type="entry name" value="NqrDE/RnfAE_oxidrdctase"/>
</dbReference>
<keyword evidence="4 8" id="KW-1278">Translocase</keyword>
<keyword evidence="3 8" id="KW-0812">Transmembrane</keyword>
<keyword evidence="8" id="KW-1003">Cell membrane</keyword>
<proteinExistence type="inferred from homology"/>
<dbReference type="GO" id="GO:0005886">
    <property type="term" value="C:plasma membrane"/>
    <property type="evidence" value="ECO:0007669"/>
    <property type="project" value="UniProtKB-SubCell"/>
</dbReference>
<dbReference type="HAMAP" id="MF_00459">
    <property type="entry name" value="RsxA_RnfA"/>
    <property type="match status" value="1"/>
</dbReference>
<feature type="transmembrane region" description="Helical" evidence="8">
    <location>
        <begin position="152"/>
        <end position="170"/>
    </location>
</feature>
<evidence type="ECO:0000256" key="6">
    <source>
        <dbReference type="ARBA" id="ARBA00022989"/>
    </source>
</evidence>
<evidence type="ECO:0000256" key="5">
    <source>
        <dbReference type="ARBA" id="ARBA00022982"/>
    </source>
</evidence>
<dbReference type="GO" id="GO:0012505">
    <property type="term" value="C:endomembrane system"/>
    <property type="evidence" value="ECO:0007669"/>
    <property type="project" value="UniProtKB-SubCell"/>
</dbReference>
<dbReference type="Pfam" id="PF02508">
    <property type="entry name" value="Rnf-Nqr"/>
    <property type="match status" value="1"/>
</dbReference>
<keyword evidence="9" id="KW-0560">Oxidoreductase</keyword>